<organism evidence="3 4">
    <name type="scientific">Ceratobasidium theobromae</name>
    <dbReference type="NCBI Taxonomy" id="1582974"/>
    <lineage>
        <taxon>Eukaryota</taxon>
        <taxon>Fungi</taxon>
        <taxon>Dikarya</taxon>
        <taxon>Basidiomycota</taxon>
        <taxon>Agaricomycotina</taxon>
        <taxon>Agaricomycetes</taxon>
        <taxon>Cantharellales</taxon>
        <taxon>Ceratobasidiaceae</taxon>
        <taxon>Ceratobasidium</taxon>
    </lineage>
</organism>
<sequence length="173" mass="18388">MHMNTATSKFNAFPGLYGLIFLTLEPLSTLIPAFATVLIPGGAAWFYNEQVPGGAIQSLDVPHTKMLLGQLVNAYAVIGMVSAFGFRAVQKALPKNPAAQERIIGASLSVLATADITHIIATAVALPWDILLSPGTWNGAVHGNIVGSAVFFFLRMAWFAGIGRQTSSTFKVE</sequence>
<dbReference type="PANTHER" id="PTHR37019">
    <property type="entry name" value="CHROMOSOME 1, WHOLE GENOME SHOTGUN SEQUENCE"/>
    <property type="match status" value="1"/>
</dbReference>
<dbReference type="OrthoDB" id="2937326at2759"/>
<evidence type="ECO:0000313" key="3">
    <source>
        <dbReference type="EMBL" id="KAB5594315.1"/>
    </source>
</evidence>
<evidence type="ECO:0000256" key="1">
    <source>
        <dbReference type="SAM" id="Phobius"/>
    </source>
</evidence>
<comment type="caution">
    <text evidence="3">The sequence shown here is derived from an EMBL/GenBank/DDBJ whole genome shotgun (WGS) entry which is preliminary data.</text>
</comment>
<protein>
    <recommendedName>
        <fullName evidence="2">DUF7704 domain-containing protein</fullName>
    </recommendedName>
</protein>
<evidence type="ECO:0000259" key="2">
    <source>
        <dbReference type="Pfam" id="PF24803"/>
    </source>
</evidence>
<accession>A0A5N5QRE3</accession>
<proteinExistence type="predicted"/>
<feature type="transmembrane region" description="Helical" evidence="1">
    <location>
        <begin position="106"/>
        <end position="128"/>
    </location>
</feature>
<feature type="domain" description="DUF7704" evidence="2">
    <location>
        <begin position="13"/>
        <end position="163"/>
    </location>
</feature>
<name>A0A5N5QRE3_9AGAM</name>
<keyword evidence="1" id="KW-0812">Transmembrane</keyword>
<dbReference type="AlphaFoldDB" id="A0A5N5QRE3"/>
<gene>
    <name evidence="3" type="ORF">CTheo_2245</name>
</gene>
<dbReference type="EMBL" id="SSOP01000022">
    <property type="protein sequence ID" value="KAB5594315.1"/>
    <property type="molecule type" value="Genomic_DNA"/>
</dbReference>
<feature type="transmembrane region" description="Helical" evidence="1">
    <location>
        <begin position="140"/>
        <end position="161"/>
    </location>
</feature>
<feature type="transmembrane region" description="Helical" evidence="1">
    <location>
        <begin position="21"/>
        <end position="47"/>
    </location>
</feature>
<reference evidence="3 4" key="1">
    <citation type="journal article" date="2019" name="Fungal Biol. Biotechnol.">
        <title>Draft genome sequence of fastidious pathogen Ceratobasidium theobromae, which causes vascular-streak dieback in Theobroma cacao.</title>
        <authorList>
            <person name="Ali S.S."/>
            <person name="Asman A."/>
            <person name="Shao J."/>
            <person name="Firmansyah A.P."/>
            <person name="Susilo A.W."/>
            <person name="Rosmana A."/>
            <person name="McMahon P."/>
            <person name="Junaid M."/>
            <person name="Guest D."/>
            <person name="Kheng T.Y."/>
            <person name="Meinhardt L.W."/>
            <person name="Bailey B.A."/>
        </authorList>
    </citation>
    <scope>NUCLEOTIDE SEQUENCE [LARGE SCALE GENOMIC DNA]</scope>
    <source>
        <strain evidence="3 4">CT2</strain>
    </source>
</reference>
<keyword evidence="4" id="KW-1185">Reference proteome</keyword>
<keyword evidence="1" id="KW-0472">Membrane</keyword>
<dbReference type="Pfam" id="PF24803">
    <property type="entry name" value="DUF7704"/>
    <property type="match status" value="1"/>
</dbReference>
<keyword evidence="1" id="KW-1133">Transmembrane helix</keyword>
<dbReference type="PANTHER" id="PTHR37019:SF2">
    <property type="entry name" value="EXPERA DOMAIN-CONTAINING PROTEIN"/>
    <property type="match status" value="1"/>
</dbReference>
<feature type="transmembrane region" description="Helical" evidence="1">
    <location>
        <begin position="67"/>
        <end position="86"/>
    </location>
</feature>
<dbReference type="InterPro" id="IPR056121">
    <property type="entry name" value="DUF7704"/>
</dbReference>
<dbReference type="Proteomes" id="UP000383932">
    <property type="component" value="Unassembled WGS sequence"/>
</dbReference>
<evidence type="ECO:0000313" key="4">
    <source>
        <dbReference type="Proteomes" id="UP000383932"/>
    </source>
</evidence>